<sequence length="225" mass="23991">MSDNTLMLRHAADPASPAVQPLPAGPTGLVLGRVQDGSVATVPMFRPERTRIALIGKLALGRLLVFRALAMGARVVVRTESPAHWQGLGEWATGRSDRLWLMTEGNVVPPIPSDATQPALIVLDLGSAALSVTTPEQPWHTRLTLLPDLSVSNARTVADADAYVFSRLTAEEVSVAVSSLRLPVRAVDPLAVLNPDMVGVVQADTASYVWLTPTATERQHLGLTT</sequence>
<gene>
    <name evidence="1" type="ORF">ADL15_28820</name>
</gene>
<dbReference type="OrthoDB" id="4669120at2"/>
<comment type="caution">
    <text evidence="1">The sequence shown here is derived from an EMBL/GenBank/DDBJ whole genome shotgun (WGS) entry which is preliminary data.</text>
</comment>
<keyword evidence="2" id="KW-1185">Reference proteome</keyword>
<accession>A0A117MPV7</accession>
<name>A0A117MPV7_9ACTN</name>
<evidence type="ECO:0000313" key="1">
    <source>
        <dbReference type="EMBL" id="KUL29169.1"/>
    </source>
</evidence>
<dbReference type="RefSeq" id="WP_067697746.1">
    <property type="nucleotide sequence ID" value="NZ_LLZH01000281.1"/>
</dbReference>
<dbReference type="AlphaFoldDB" id="A0A117MPV7"/>
<protein>
    <submittedName>
        <fullName evidence="1">Uncharacterized protein</fullName>
    </submittedName>
</protein>
<evidence type="ECO:0000313" key="2">
    <source>
        <dbReference type="Proteomes" id="UP000053244"/>
    </source>
</evidence>
<reference evidence="1 2" key="1">
    <citation type="submission" date="2015-10" db="EMBL/GenBank/DDBJ databases">
        <authorList>
            <person name="Gilbert D.G."/>
        </authorList>
    </citation>
    <scope>NUCLEOTIDE SEQUENCE [LARGE SCALE GENOMIC DNA]</scope>
    <source>
        <strain evidence="1 2">NRRL B-16712</strain>
    </source>
</reference>
<organism evidence="1 2">
    <name type="scientific">Actinoplanes awajinensis subsp. mycoplanecinus</name>
    <dbReference type="NCBI Taxonomy" id="135947"/>
    <lineage>
        <taxon>Bacteria</taxon>
        <taxon>Bacillati</taxon>
        <taxon>Actinomycetota</taxon>
        <taxon>Actinomycetes</taxon>
        <taxon>Micromonosporales</taxon>
        <taxon>Micromonosporaceae</taxon>
        <taxon>Actinoplanes</taxon>
    </lineage>
</organism>
<dbReference type="Proteomes" id="UP000053244">
    <property type="component" value="Unassembled WGS sequence"/>
</dbReference>
<dbReference type="EMBL" id="LLZH01000281">
    <property type="protein sequence ID" value="KUL29169.1"/>
    <property type="molecule type" value="Genomic_DNA"/>
</dbReference>
<proteinExistence type="predicted"/>